<name>L8WE66_THACA</name>
<keyword evidence="3" id="KW-1185">Reference proteome</keyword>
<dbReference type="HOGENOM" id="CLU_2962491_0_0_1"/>
<feature type="region of interest" description="Disordered" evidence="1">
    <location>
        <begin position="16"/>
        <end position="59"/>
    </location>
</feature>
<dbReference type="Proteomes" id="UP000011668">
    <property type="component" value="Unassembled WGS sequence"/>
</dbReference>
<dbReference type="AlphaFoldDB" id="L8WE66"/>
<dbReference type="EMBL" id="AFRT01003306">
    <property type="protein sequence ID" value="ELU36476.1"/>
    <property type="molecule type" value="Genomic_DNA"/>
</dbReference>
<feature type="compositionally biased region" description="Polar residues" evidence="1">
    <location>
        <begin position="47"/>
        <end position="59"/>
    </location>
</feature>
<reference evidence="2 3" key="1">
    <citation type="journal article" date="2013" name="Nat. Commun.">
        <title>The evolution and pathogenic mechanisms of the rice sheath blight pathogen.</title>
        <authorList>
            <person name="Zheng A."/>
            <person name="Lin R."/>
            <person name="Xu L."/>
            <person name="Qin P."/>
            <person name="Tang C."/>
            <person name="Ai P."/>
            <person name="Zhang D."/>
            <person name="Liu Y."/>
            <person name="Sun Z."/>
            <person name="Feng H."/>
            <person name="Wang Y."/>
            <person name="Chen Y."/>
            <person name="Liang X."/>
            <person name="Fu R."/>
            <person name="Li Q."/>
            <person name="Zhang J."/>
            <person name="Yu X."/>
            <person name="Xie Z."/>
            <person name="Ding L."/>
            <person name="Guan P."/>
            <person name="Tang J."/>
            <person name="Liang Y."/>
            <person name="Wang S."/>
            <person name="Deng Q."/>
            <person name="Li S."/>
            <person name="Zhu J."/>
            <person name="Wang L."/>
            <person name="Liu H."/>
            <person name="Li P."/>
        </authorList>
    </citation>
    <scope>NUCLEOTIDE SEQUENCE [LARGE SCALE GENOMIC DNA]</scope>
    <source>
        <strain evidence="3">AG-1 IA</strain>
    </source>
</reference>
<comment type="caution">
    <text evidence="2">The sequence shown here is derived from an EMBL/GenBank/DDBJ whole genome shotgun (WGS) entry which is preliminary data.</text>
</comment>
<protein>
    <submittedName>
        <fullName evidence="2">Uncharacterized protein</fullName>
    </submittedName>
</protein>
<gene>
    <name evidence="2" type="ORF">AG1IA_09494</name>
</gene>
<evidence type="ECO:0000313" key="3">
    <source>
        <dbReference type="Proteomes" id="UP000011668"/>
    </source>
</evidence>
<evidence type="ECO:0000313" key="2">
    <source>
        <dbReference type="EMBL" id="ELU36476.1"/>
    </source>
</evidence>
<evidence type="ECO:0000256" key="1">
    <source>
        <dbReference type="SAM" id="MobiDB-lite"/>
    </source>
</evidence>
<accession>L8WE66</accession>
<proteinExistence type="predicted"/>
<organism evidence="2 3">
    <name type="scientific">Thanatephorus cucumeris (strain AG1-IA)</name>
    <name type="common">Rice sheath blight fungus</name>
    <name type="synonym">Rhizoctonia solani</name>
    <dbReference type="NCBI Taxonomy" id="983506"/>
    <lineage>
        <taxon>Eukaryota</taxon>
        <taxon>Fungi</taxon>
        <taxon>Dikarya</taxon>
        <taxon>Basidiomycota</taxon>
        <taxon>Agaricomycotina</taxon>
        <taxon>Agaricomycetes</taxon>
        <taxon>Cantharellales</taxon>
        <taxon>Ceratobasidiaceae</taxon>
        <taxon>Rhizoctonia</taxon>
        <taxon>Rhizoctonia solani AG-1</taxon>
    </lineage>
</organism>
<sequence>MVDRDRLKAILSSAPNLDSRHADIDRKNQKSKSRCAGYSGRQFVLESRSTSTHSQRSPV</sequence>
<feature type="compositionally biased region" description="Basic and acidic residues" evidence="1">
    <location>
        <begin position="18"/>
        <end position="28"/>
    </location>
</feature>